<dbReference type="InterPro" id="IPR046182">
    <property type="entry name" value="DUF6210"/>
</dbReference>
<evidence type="ECO:0000313" key="2">
    <source>
        <dbReference type="Proteomes" id="UP001164459"/>
    </source>
</evidence>
<proteinExistence type="predicted"/>
<keyword evidence="2" id="KW-1185">Reference proteome</keyword>
<dbReference type="RefSeq" id="WP_269038662.1">
    <property type="nucleotide sequence ID" value="NZ_CP114040.1"/>
</dbReference>
<dbReference type="Pfam" id="PF19715">
    <property type="entry name" value="DUF6210"/>
    <property type="match status" value="1"/>
</dbReference>
<name>A0ABY7HAN2_9BACT</name>
<evidence type="ECO:0000313" key="1">
    <source>
        <dbReference type="EMBL" id="WAS96321.1"/>
    </source>
</evidence>
<organism evidence="1 2">
    <name type="scientific">Nannocystis punicea</name>
    <dbReference type="NCBI Taxonomy" id="2995304"/>
    <lineage>
        <taxon>Bacteria</taxon>
        <taxon>Pseudomonadati</taxon>
        <taxon>Myxococcota</taxon>
        <taxon>Polyangia</taxon>
        <taxon>Nannocystales</taxon>
        <taxon>Nannocystaceae</taxon>
        <taxon>Nannocystis</taxon>
    </lineage>
</organism>
<dbReference type="EMBL" id="CP114040">
    <property type="protein sequence ID" value="WAS96321.1"/>
    <property type="molecule type" value="Genomic_DNA"/>
</dbReference>
<dbReference type="Proteomes" id="UP001164459">
    <property type="component" value="Chromosome"/>
</dbReference>
<reference evidence="1" key="1">
    <citation type="submission" date="2022-11" db="EMBL/GenBank/DDBJ databases">
        <title>Minimal conservation of predation-associated metabolite biosynthetic gene clusters underscores biosynthetic potential of Myxococcota including descriptions for ten novel species: Archangium lansinium sp. nov., Myxococcus landrumus sp. nov., Nannocystis bai.</title>
        <authorList>
            <person name="Ahearne A."/>
            <person name="Stevens C."/>
            <person name="Dowd S."/>
        </authorList>
    </citation>
    <scope>NUCLEOTIDE SEQUENCE</scope>
    <source>
        <strain evidence="1">Fl3</strain>
    </source>
</reference>
<accession>A0ABY7HAN2</accession>
<protein>
    <submittedName>
        <fullName evidence="1">DUF6210 family protein</fullName>
    </submittedName>
</protein>
<gene>
    <name evidence="1" type="ORF">O0S08_09180</name>
</gene>
<sequence>MSPSIEIDIAFSRPGLIVLDEHGAVYTSQVFGNSCEQVAARGFFVPLDETFPEFIPEPVEEALGKLLANAPYLSEREADEVDALLARYGETEFLRVDRTMLAESGEAWVYVDVIPRGSCPLSGSGPWKGILVWANSD</sequence>